<gene>
    <name evidence="2" type="ORF">BRARA_K00272</name>
</gene>
<dbReference type="Proteomes" id="UP000264353">
    <property type="component" value="Unassembled WGS sequence"/>
</dbReference>
<dbReference type="InterPro" id="IPR040256">
    <property type="entry name" value="At4g02000-like"/>
</dbReference>
<feature type="compositionally biased region" description="Basic and acidic residues" evidence="1">
    <location>
        <begin position="289"/>
        <end position="301"/>
    </location>
</feature>
<feature type="compositionally biased region" description="Basic and acidic residues" evidence="1">
    <location>
        <begin position="369"/>
        <end position="381"/>
    </location>
</feature>
<proteinExistence type="predicted"/>
<dbReference type="EMBL" id="KZ864123">
    <property type="protein sequence ID" value="RIA05451.1"/>
    <property type="molecule type" value="Genomic_DNA"/>
</dbReference>
<feature type="compositionally biased region" description="Basic and acidic residues" evidence="1">
    <location>
        <begin position="331"/>
        <end position="358"/>
    </location>
</feature>
<name>A0A397L898_BRACM</name>
<feature type="compositionally biased region" description="Basic and acidic residues" evidence="1">
    <location>
        <begin position="554"/>
        <end position="572"/>
    </location>
</feature>
<reference evidence="2" key="1">
    <citation type="submission" date="2018-06" db="EMBL/GenBank/DDBJ databases">
        <title>WGS assembly of Brassica rapa FPsc.</title>
        <authorList>
            <person name="Bowman J."/>
            <person name="Kohchi T."/>
            <person name="Yamato K."/>
            <person name="Jenkins J."/>
            <person name="Shu S."/>
            <person name="Ishizaki K."/>
            <person name="Yamaoka S."/>
            <person name="Nishihama R."/>
            <person name="Nakamura Y."/>
            <person name="Berger F."/>
            <person name="Adam C."/>
            <person name="Aki S."/>
            <person name="Althoff F."/>
            <person name="Araki T."/>
            <person name="Arteaga-Vazquez M."/>
            <person name="Balasubrmanian S."/>
            <person name="Bauer D."/>
            <person name="Boehm C."/>
            <person name="Briginshaw L."/>
            <person name="Caballero-Perez J."/>
            <person name="Catarino B."/>
            <person name="Chen F."/>
            <person name="Chiyoda S."/>
            <person name="Chovatia M."/>
            <person name="Davies K."/>
            <person name="Delmans M."/>
            <person name="Demura T."/>
            <person name="Dierschke T."/>
            <person name="Dolan L."/>
            <person name="Dorantes-Acosta A."/>
            <person name="Eklund D."/>
            <person name="Florent S."/>
            <person name="Flores-Sandoval E."/>
            <person name="Fujiyama A."/>
            <person name="Fukuzawa H."/>
            <person name="Galik B."/>
            <person name="Grimanelli D."/>
            <person name="Grimwood J."/>
            <person name="Grossniklaus U."/>
            <person name="Hamada T."/>
            <person name="Haseloff J."/>
            <person name="Hetherington A."/>
            <person name="Higo A."/>
            <person name="Hirakawa Y."/>
            <person name="Hundley H."/>
            <person name="Ikeda Y."/>
            <person name="Inoue K."/>
            <person name="Inoue S."/>
            <person name="Ishida S."/>
            <person name="Jia Q."/>
            <person name="Kakita M."/>
            <person name="Kanazawa T."/>
            <person name="Kawai Y."/>
            <person name="Kawashima T."/>
            <person name="Kennedy M."/>
            <person name="Kinose K."/>
            <person name="Kinoshita T."/>
            <person name="Kohara Y."/>
            <person name="Koide E."/>
            <person name="Komatsu K."/>
            <person name="Kopischke S."/>
            <person name="Kubo M."/>
            <person name="Kyozuka J."/>
            <person name="Lagercrantz U."/>
            <person name="Lin S."/>
            <person name="Lindquist E."/>
            <person name="Lipzen A."/>
            <person name="Lu C."/>
            <person name="Luna E."/>
            <person name="Martienssen R."/>
            <person name="Minamino N."/>
            <person name="Mizutani M."/>
            <person name="Mizutani M."/>
            <person name="Mochizuki N."/>
            <person name="Monte I."/>
            <person name="Mosher R."/>
            <person name="Nagasaki H."/>
            <person name="Nakagami H."/>
            <person name="Naramoto S."/>
            <person name="Nishitani K."/>
            <person name="Ohtani M."/>
            <person name="Okamoto T."/>
            <person name="Okumura M."/>
            <person name="Phillips J."/>
            <person name="Pollak B."/>
            <person name="Reinders A."/>
            <person name="Roevekamp M."/>
            <person name="Sano R."/>
            <person name="Sawa S."/>
            <person name="Schmid M."/>
            <person name="Shirakawa M."/>
            <person name="Solano R."/>
            <person name="Spunde A."/>
            <person name="Suetsugu N."/>
            <person name="Sugano S."/>
            <person name="Sugiyama A."/>
            <person name="Sun R."/>
            <person name="Suzuki Y."/>
            <person name="Takenaka M."/>
            <person name="Takezawa D."/>
            <person name="Tomogane H."/>
            <person name="Tsuzuki M."/>
            <person name="Ueda T."/>
            <person name="Umeda M."/>
            <person name="Ward J."/>
            <person name="Watanabe Y."/>
            <person name="Yazaki K."/>
            <person name="Yokoyama R."/>
            <person name="Yoshitake Y."/>
            <person name="Yotsui I."/>
            <person name="Zachgo S."/>
            <person name="Schmutz J."/>
        </authorList>
    </citation>
    <scope>NUCLEOTIDE SEQUENCE [LARGE SCALE GENOMIC DNA]</scope>
</reference>
<feature type="region of interest" description="Disordered" evidence="1">
    <location>
        <begin position="240"/>
        <end position="266"/>
    </location>
</feature>
<sequence length="572" mass="64765">MEFRDWDPRNRWRSGDYGWFGMISSRGIEGSRQIWEGDQSDLGKVLGQLLGTGGAMKEGENTRKRLKISVPHFDNSALIKTYAKTLIGRCMNPAEQEMQALLQNIPRFGSWRTFQFNFQTEEEIEAVLKLQPYHFDYWMLALARWQPRKSQLFPSEIPFWVRVRGVLMDFKTLPTFESIGGAPGRLISVDLELSRVQVVVDGFQQLCLETTEAAITLRYEKLFGFCSICASLCHKEERCPHAKPEVKQSPKRKRENRDGNSGWFEGGKHEVRARSYKGVVINGNTGNQQKERDGREYYGKGKGKMVEENDHKWRCVAEKGNKSSLNNRGNYRRDGEGSRQRMPRRDEARVVTQEERGRGIPGQVTGQNGRRELQRSEDKVGKGNQTVEIAQQNVPSLEFQEELAKTQATGAAVISDPMDTESGLQVVKSLIGNVTEVDDGGDKDRIMEMDEIRAVFLEHGVDMDAADLEECSEREMEEALRELEQASGEENREVEEVTKVEDDKDMADGDVGKKNGSRKRLFKPTISTAASTKMRLAKVLVSPRKRAVGKTGTRHGEPEGTCHAENGLKPRE</sequence>
<feature type="region of interest" description="Disordered" evidence="1">
    <location>
        <begin position="282"/>
        <end position="301"/>
    </location>
</feature>
<feature type="region of interest" description="Disordered" evidence="1">
    <location>
        <begin position="483"/>
        <end position="519"/>
    </location>
</feature>
<organism evidence="2">
    <name type="scientific">Brassica campestris</name>
    <name type="common">Field mustard</name>
    <dbReference type="NCBI Taxonomy" id="3711"/>
    <lineage>
        <taxon>Eukaryota</taxon>
        <taxon>Viridiplantae</taxon>
        <taxon>Streptophyta</taxon>
        <taxon>Embryophyta</taxon>
        <taxon>Tracheophyta</taxon>
        <taxon>Spermatophyta</taxon>
        <taxon>Magnoliopsida</taxon>
        <taxon>eudicotyledons</taxon>
        <taxon>Gunneridae</taxon>
        <taxon>Pentapetalae</taxon>
        <taxon>rosids</taxon>
        <taxon>malvids</taxon>
        <taxon>Brassicales</taxon>
        <taxon>Brassicaceae</taxon>
        <taxon>Brassiceae</taxon>
        <taxon>Brassica</taxon>
    </lineage>
</organism>
<dbReference type="AlphaFoldDB" id="A0A397L898"/>
<protein>
    <submittedName>
        <fullName evidence="2">Uncharacterized protein</fullName>
    </submittedName>
</protein>
<evidence type="ECO:0000256" key="1">
    <source>
        <dbReference type="SAM" id="MobiDB-lite"/>
    </source>
</evidence>
<feature type="compositionally biased region" description="Basic and acidic residues" evidence="1">
    <location>
        <begin position="483"/>
        <end position="513"/>
    </location>
</feature>
<feature type="region of interest" description="Disordered" evidence="1">
    <location>
        <begin position="542"/>
        <end position="572"/>
    </location>
</feature>
<dbReference type="PANTHER" id="PTHR31286">
    <property type="entry name" value="GLYCINE-RICH CELL WALL STRUCTURAL PROTEIN 1.8-LIKE"/>
    <property type="match status" value="1"/>
</dbReference>
<evidence type="ECO:0000313" key="2">
    <source>
        <dbReference type="EMBL" id="RIA05451.1"/>
    </source>
</evidence>
<feature type="region of interest" description="Disordered" evidence="1">
    <location>
        <begin position="320"/>
        <end position="384"/>
    </location>
</feature>
<dbReference type="PANTHER" id="PTHR31286:SF113">
    <property type="entry name" value="DUF4283 DOMAIN-CONTAINING PROTEIN"/>
    <property type="match status" value="1"/>
</dbReference>
<accession>A0A397L898</accession>